<keyword evidence="4" id="KW-1185">Reference proteome</keyword>
<protein>
    <recommendedName>
        <fullName evidence="2">D-aminoacyl-tRNA deacylase</fullName>
        <shortName evidence="2">DTD</shortName>
        <ecNumber evidence="2">3.1.1.96</ecNumber>
    </recommendedName>
    <alternativeName>
        <fullName evidence="2">Gly-tRNA(Ala) deacylase</fullName>
        <ecNumber evidence="2">3.1.1.-</ecNumber>
    </alternativeName>
</protein>
<evidence type="ECO:0000313" key="4">
    <source>
        <dbReference type="Proteomes" id="UP001224325"/>
    </source>
</evidence>
<dbReference type="HAMAP" id="MF_00518">
    <property type="entry name" value="Deacylase_Dtd"/>
    <property type="match status" value="1"/>
</dbReference>
<keyword evidence="2" id="KW-0963">Cytoplasm</keyword>
<comment type="catalytic activity">
    <reaction evidence="2">
        <text>glycyl-tRNA(Ala) + H2O = tRNA(Ala) + glycine + H(+)</text>
        <dbReference type="Rhea" id="RHEA:53744"/>
        <dbReference type="Rhea" id="RHEA-COMP:9657"/>
        <dbReference type="Rhea" id="RHEA-COMP:13640"/>
        <dbReference type="ChEBI" id="CHEBI:15377"/>
        <dbReference type="ChEBI" id="CHEBI:15378"/>
        <dbReference type="ChEBI" id="CHEBI:57305"/>
        <dbReference type="ChEBI" id="CHEBI:78442"/>
        <dbReference type="ChEBI" id="CHEBI:78522"/>
    </reaction>
</comment>
<dbReference type="EMBL" id="CP155618">
    <property type="protein sequence ID" value="XBL15267.1"/>
    <property type="molecule type" value="Genomic_DNA"/>
</dbReference>
<gene>
    <name evidence="2 3" type="primary">dtd</name>
    <name evidence="3" type="ORF">QLS71_004425</name>
</gene>
<organism evidence="3 4">
    <name type="scientific">Mariniflexile litorale</name>
    <dbReference type="NCBI Taxonomy" id="3045158"/>
    <lineage>
        <taxon>Bacteria</taxon>
        <taxon>Pseudomonadati</taxon>
        <taxon>Bacteroidota</taxon>
        <taxon>Flavobacteriia</taxon>
        <taxon>Flavobacteriales</taxon>
        <taxon>Flavobacteriaceae</taxon>
        <taxon>Mariniflexile</taxon>
    </lineage>
</organism>
<evidence type="ECO:0000256" key="1">
    <source>
        <dbReference type="ARBA" id="ARBA00009673"/>
    </source>
</evidence>
<dbReference type="GO" id="GO:0005737">
    <property type="term" value="C:cytoplasm"/>
    <property type="evidence" value="ECO:0007669"/>
    <property type="project" value="UniProtKB-SubCell"/>
</dbReference>
<dbReference type="GO" id="GO:0043908">
    <property type="term" value="F:Ser(Gly)-tRNA(Ala) hydrolase activity"/>
    <property type="evidence" value="ECO:0007669"/>
    <property type="project" value="UniProtKB-UniRule"/>
</dbReference>
<comment type="subunit">
    <text evidence="2">Homodimer.</text>
</comment>
<sequence length="150" mass="16317">MKVVIQRVSKASVTIEGKKMASISNGLLILFGIVNDDTLEDIKWLSNKIINLRVFGDADGVMNKSILDVKGDIIAVSQFTLHAATKKGNRPSYIKAAKPDVAIPLYQAFIKQVETDLGTSIQTGQFGADMKVELINDGPVTIIIDSKNKE</sequence>
<dbReference type="KEGG" id="mlil:QLS71_004425"/>
<dbReference type="GO" id="GO:0000049">
    <property type="term" value="F:tRNA binding"/>
    <property type="evidence" value="ECO:0007669"/>
    <property type="project" value="UniProtKB-UniRule"/>
</dbReference>
<dbReference type="SUPFAM" id="SSF69500">
    <property type="entry name" value="DTD-like"/>
    <property type="match status" value="1"/>
</dbReference>
<keyword evidence="2" id="KW-0820">tRNA-binding</keyword>
<dbReference type="Pfam" id="PF02580">
    <property type="entry name" value="Tyr_Deacylase"/>
    <property type="match status" value="1"/>
</dbReference>
<reference evidence="3" key="1">
    <citation type="submission" date="2024-04" db="EMBL/GenBank/DDBJ databases">
        <title>Mariniflexile litorale, isolated from the shallow sediments of the Sea of Japan.</title>
        <authorList>
            <person name="Romanenko L."/>
            <person name="Isaeva M."/>
        </authorList>
    </citation>
    <scope>NUCLEOTIDE SEQUENCE [LARGE SCALE GENOMIC DNA]</scope>
    <source>
        <strain evidence="3">KMM 9835</strain>
    </source>
</reference>
<dbReference type="PANTHER" id="PTHR10472:SF5">
    <property type="entry name" value="D-AMINOACYL-TRNA DEACYLASE 1"/>
    <property type="match status" value="1"/>
</dbReference>
<dbReference type="FunFam" id="3.50.80.10:FF:000001">
    <property type="entry name" value="D-aminoacyl-tRNA deacylase"/>
    <property type="match status" value="1"/>
</dbReference>
<dbReference type="Proteomes" id="UP001224325">
    <property type="component" value="Chromosome"/>
</dbReference>
<dbReference type="InterPro" id="IPR023509">
    <property type="entry name" value="DTD-like_sf"/>
</dbReference>
<dbReference type="RefSeq" id="WP_308990709.1">
    <property type="nucleotide sequence ID" value="NZ_CP155618.1"/>
</dbReference>
<dbReference type="GO" id="GO:0106026">
    <property type="term" value="F:Gly-tRNA(Ala) deacylase activity"/>
    <property type="evidence" value="ECO:0007669"/>
    <property type="project" value="UniProtKB-UniRule"/>
</dbReference>
<feature type="short sequence motif" description="Gly-cisPro motif, important for rejection of L-amino acids" evidence="2">
    <location>
        <begin position="138"/>
        <end position="139"/>
    </location>
</feature>
<comment type="function">
    <text evidence="2">An aminoacyl-tRNA editing enzyme that deacylates mischarged D-aminoacyl-tRNAs. Also deacylates mischarged glycyl-tRNA(Ala), protecting cells against glycine mischarging by AlaRS. Acts via tRNA-based rather than protein-based catalysis; rejects L-amino acids rather than detecting D-amino acids in the active site. By recycling D-aminoacyl-tRNA to D-amino acids and free tRNA molecules, this enzyme counteracts the toxicity associated with the formation of D-aminoacyl-tRNA entities in vivo and helps enforce protein L-homochirality.</text>
</comment>
<dbReference type="AlphaFoldDB" id="A0AAU7EGF1"/>
<keyword evidence="2 3" id="KW-0378">Hydrolase</keyword>
<dbReference type="GO" id="GO:0019478">
    <property type="term" value="P:D-amino acid catabolic process"/>
    <property type="evidence" value="ECO:0007669"/>
    <property type="project" value="UniProtKB-UniRule"/>
</dbReference>
<proteinExistence type="inferred from homology"/>
<accession>A0AAU7EGF1</accession>
<keyword evidence="2" id="KW-0694">RNA-binding</keyword>
<comment type="catalytic activity">
    <reaction evidence="2">
        <text>a D-aminoacyl-tRNA + H2O = a tRNA + a D-alpha-amino acid + H(+)</text>
        <dbReference type="Rhea" id="RHEA:13953"/>
        <dbReference type="Rhea" id="RHEA-COMP:10123"/>
        <dbReference type="Rhea" id="RHEA-COMP:10124"/>
        <dbReference type="ChEBI" id="CHEBI:15377"/>
        <dbReference type="ChEBI" id="CHEBI:15378"/>
        <dbReference type="ChEBI" id="CHEBI:59871"/>
        <dbReference type="ChEBI" id="CHEBI:78442"/>
        <dbReference type="ChEBI" id="CHEBI:79333"/>
        <dbReference type="EC" id="3.1.1.96"/>
    </reaction>
</comment>
<dbReference type="InterPro" id="IPR003732">
    <property type="entry name" value="Daa-tRNA_deacyls_DTD"/>
</dbReference>
<dbReference type="PANTHER" id="PTHR10472">
    <property type="entry name" value="D-TYROSYL-TRNA TYR DEACYLASE"/>
    <property type="match status" value="1"/>
</dbReference>
<dbReference type="EC" id="3.1.1.96" evidence="2"/>
<dbReference type="Gene3D" id="3.50.80.10">
    <property type="entry name" value="D-tyrosyl-tRNA(Tyr) deacylase"/>
    <property type="match status" value="1"/>
</dbReference>
<evidence type="ECO:0000256" key="2">
    <source>
        <dbReference type="HAMAP-Rule" id="MF_00518"/>
    </source>
</evidence>
<dbReference type="NCBIfam" id="TIGR00256">
    <property type="entry name" value="D-aminoacyl-tRNA deacylase"/>
    <property type="match status" value="1"/>
</dbReference>
<comment type="subcellular location">
    <subcellularLocation>
        <location evidence="2">Cytoplasm</location>
    </subcellularLocation>
</comment>
<dbReference type="EC" id="3.1.1.-" evidence="2"/>
<evidence type="ECO:0000313" key="3">
    <source>
        <dbReference type="EMBL" id="XBL15267.1"/>
    </source>
</evidence>
<dbReference type="GO" id="GO:0051500">
    <property type="term" value="F:D-tyrosyl-tRNA(Tyr) deacylase activity"/>
    <property type="evidence" value="ECO:0007669"/>
    <property type="project" value="TreeGrafter"/>
</dbReference>
<name>A0AAU7EGF1_9FLAO</name>
<comment type="similarity">
    <text evidence="1 2">Belongs to the DTD family.</text>
</comment>
<comment type="domain">
    <text evidence="2">A Gly-cisPro motif from one monomer fits into the active site of the other monomer to allow specific chiral rejection of L-amino acids.</text>
</comment>